<dbReference type="RefSeq" id="XP_009041614.1">
    <property type="nucleotide sequence ID" value="XM_009043366.1"/>
</dbReference>
<sequence>MRRSVGLLAVAASVAAAPRPSPNSSGPYFVRRWTWPAAQRGRGAFLSASDFVVNGTVDGCDATSVVCAATPKNAPARLSGTHWQHAQQVLLPCWSLFSWHPKKARYVLLTGGVGLTASHPWTAFVLDAMGATVVADRSGVAGDCPLEGRLRRKTGTGDAGSEILWLADPAHAAALQAAAGLSPPPPGAGLRVGVLNRRSHRRWDADGAFLNRTRAAFPDATVADEAYFEALAPAAQAAWVHAADVVVSPHGAQLSNLVFARRCTAVLELFPRHFYMPGFYLALALQAGAVPFAGYATDDPEGDRPGNRNQKGRYWFNRKFKYRKTDANPAVVAKAPLWRAFAAFVQSDVGNFAYFVERVDPFDVRFTLPVVMCVHVIEGGFIEAFHLPFDQEAFTTIFGRAVTNEAVGFFRDHSPHADGRPGNQLNQLYLLIADLMVNGSKEQLKFLMGGAHIGCGECARLAIVHLERENPVSEDPRPFF</sequence>
<feature type="domain" description="Glycosyltransferase 61 catalytic" evidence="2">
    <location>
        <begin position="181"/>
        <end position="267"/>
    </location>
</feature>
<feature type="signal peptide" evidence="1">
    <location>
        <begin position="1"/>
        <end position="16"/>
    </location>
</feature>
<dbReference type="AlphaFoldDB" id="F0YMJ1"/>
<accession>F0YMJ1</accession>
<dbReference type="KEGG" id="aaf:AURANDRAFT_72684"/>
<feature type="chain" id="PRO_5003264719" description="Glycosyltransferase 61 catalytic domain-containing protein" evidence="1">
    <location>
        <begin position="17"/>
        <end position="480"/>
    </location>
</feature>
<reference evidence="3 4" key="1">
    <citation type="journal article" date="2011" name="Proc. Natl. Acad. Sci. U.S.A.">
        <title>Niche of harmful alga Aureococcus anophagefferens revealed through ecogenomics.</title>
        <authorList>
            <person name="Gobler C.J."/>
            <person name="Berry D.L."/>
            <person name="Dyhrman S.T."/>
            <person name="Wilhelm S.W."/>
            <person name="Salamov A."/>
            <person name="Lobanov A.V."/>
            <person name="Zhang Y."/>
            <person name="Collier J.L."/>
            <person name="Wurch L.L."/>
            <person name="Kustka A.B."/>
            <person name="Dill B.D."/>
            <person name="Shah M."/>
            <person name="VerBerkmoes N.C."/>
            <person name="Kuo A."/>
            <person name="Terry A."/>
            <person name="Pangilinan J."/>
            <person name="Lindquist E.A."/>
            <person name="Lucas S."/>
            <person name="Paulsen I.T."/>
            <person name="Hattenrath-Lehmann T.K."/>
            <person name="Talmage S.C."/>
            <person name="Walker E.A."/>
            <person name="Koch F."/>
            <person name="Burson A.M."/>
            <person name="Marcoval M.A."/>
            <person name="Tang Y.Z."/>
            <person name="Lecleir G.R."/>
            <person name="Coyne K.J."/>
            <person name="Berg G.M."/>
            <person name="Bertrand E.M."/>
            <person name="Saito M.A."/>
            <person name="Gladyshev V.N."/>
            <person name="Grigoriev I.V."/>
        </authorList>
    </citation>
    <scope>NUCLEOTIDE SEQUENCE [LARGE SCALE GENOMIC DNA]</scope>
    <source>
        <strain evidence="4">CCMP 1984</strain>
    </source>
</reference>
<dbReference type="Proteomes" id="UP000002729">
    <property type="component" value="Unassembled WGS sequence"/>
</dbReference>
<dbReference type="InParanoid" id="F0YMJ1"/>
<evidence type="ECO:0000256" key="1">
    <source>
        <dbReference type="SAM" id="SignalP"/>
    </source>
</evidence>
<proteinExistence type="predicted"/>
<name>F0YMJ1_AURAN</name>
<keyword evidence="1" id="KW-0732">Signal</keyword>
<dbReference type="OrthoDB" id="48748at2759"/>
<keyword evidence="4" id="KW-1185">Reference proteome</keyword>
<dbReference type="Pfam" id="PF04577">
    <property type="entry name" value="Glyco_transf_61"/>
    <property type="match status" value="1"/>
</dbReference>
<evidence type="ECO:0000313" key="4">
    <source>
        <dbReference type="Proteomes" id="UP000002729"/>
    </source>
</evidence>
<dbReference type="GeneID" id="20228825"/>
<dbReference type="GO" id="GO:0016757">
    <property type="term" value="F:glycosyltransferase activity"/>
    <property type="evidence" value="ECO:0007669"/>
    <property type="project" value="InterPro"/>
</dbReference>
<evidence type="ECO:0000259" key="2">
    <source>
        <dbReference type="Pfam" id="PF04577"/>
    </source>
</evidence>
<gene>
    <name evidence="3" type="ORF">AURANDRAFT_72684</name>
</gene>
<evidence type="ECO:0000313" key="3">
    <source>
        <dbReference type="EMBL" id="EGB03685.1"/>
    </source>
</evidence>
<dbReference type="EMBL" id="GL833164">
    <property type="protein sequence ID" value="EGB03685.1"/>
    <property type="molecule type" value="Genomic_DNA"/>
</dbReference>
<dbReference type="InterPro" id="IPR049625">
    <property type="entry name" value="Glyco_transf_61_cat"/>
</dbReference>
<protein>
    <recommendedName>
        <fullName evidence="2">Glycosyltransferase 61 catalytic domain-containing protein</fullName>
    </recommendedName>
</protein>
<organism evidence="4">
    <name type="scientific">Aureococcus anophagefferens</name>
    <name type="common">Harmful bloom alga</name>
    <dbReference type="NCBI Taxonomy" id="44056"/>
    <lineage>
        <taxon>Eukaryota</taxon>
        <taxon>Sar</taxon>
        <taxon>Stramenopiles</taxon>
        <taxon>Ochrophyta</taxon>
        <taxon>Pelagophyceae</taxon>
        <taxon>Pelagomonadales</taxon>
        <taxon>Pelagomonadaceae</taxon>
        <taxon>Aureococcus</taxon>
    </lineage>
</organism>